<reference evidence="2 3" key="1">
    <citation type="submission" date="2016-10" db="EMBL/GenBank/DDBJ databases">
        <authorList>
            <person name="de Groot N.N."/>
        </authorList>
    </citation>
    <scope>NUCLEOTIDE SEQUENCE [LARGE SCALE GENOMIC DNA]</scope>
    <source>
        <strain evidence="2 3">DSM 16199</strain>
    </source>
</reference>
<proteinExistence type="predicted"/>
<protein>
    <submittedName>
        <fullName evidence="2">MerR HTH family regulatory protein</fullName>
    </submittedName>
</protein>
<dbReference type="InterPro" id="IPR009061">
    <property type="entry name" value="DNA-bd_dom_put_sf"/>
</dbReference>
<dbReference type="Proteomes" id="UP000199550">
    <property type="component" value="Unassembled WGS sequence"/>
</dbReference>
<dbReference type="STRING" id="195913.SAMN04488004_106199"/>
<dbReference type="EMBL" id="FOTF01000006">
    <property type="protein sequence ID" value="SFL03651.1"/>
    <property type="molecule type" value="Genomic_DNA"/>
</dbReference>
<evidence type="ECO:0000313" key="2">
    <source>
        <dbReference type="EMBL" id="SFL03651.1"/>
    </source>
</evidence>
<dbReference type="GO" id="GO:0006355">
    <property type="term" value="P:regulation of DNA-templated transcription"/>
    <property type="evidence" value="ECO:0007669"/>
    <property type="project" value="InterPro"/>
</dbReference>
<dbReference type="OrthoDB" id="9810140at2"/>
<name>A0A1I4EHI8_9RHOB</name>
<accession>A0A1I4EHI8</accession>
<dbReference type="AlphaFoldDB" id="A0A1I4EHI8"/>
<keyword evidence="3" id="KW-1185">Reference proteome</keyword>
<dbReference type="InterPro" id="IPR000551">
    <property type="entry name" value="MerR-type_HTH_dom"/>
</dbReference>
<dbReference type="SMART" id="SM00422">
    <property type="entry name" value="HTH_MERR"/>
    <property type="match status" value="1"/>
</dbReference>
<dbReference type="SUPFAM" id="SSF46955">
    <property type="entry name" value="Putative DNA-binding domain"/>
    <property type="match status" value="1"/>
</dbReference>
<gene>
    <name evidence="2" type="ORF">SAMN04488004_106199</name>
</gene>
<organism evidence="2 3">
    <name type="scientific">Loktanella salsilacus</name>
    <dbReference type="NCBI Taxonomy" id="195913"/>
    <lineage>
        <taxon>Bacteria</taxon>
        <taxon>Pseudomonadati</taxon>
        <taxon>Pseudomonadota</taxon>
        <taxon>Alphaproteobacteria</taxon>
        <taxon>Rhodobacterales</taxon>
        <taxon>Roseobacteraceae</taxon>
        <taxon>Loktanella</taxon>
    </lineage>
</organism>
<dbReference type="CDD" id="cd04765">
    <property type="entry name" value="HTH_MlrA-like_sg2"/>
    <property type="match status" value="1"/>
</dbReference>
<evidence type="ECO:0000313" key="3">
    <source>
        <dbReference type="Proteomes" id="UP000199550"/>
    </source>
</evidence>
<dbReference type="PROSITE" id="PS50937">
    <property type="entry name" value="HTH_MERR_2"/>
    <property type="match status" value="1"/>
</dbReference>
<dbReference type="Gene3D" id="1.10.1660.10">
    <property type="match status" value="1"/>
</dbReference>
<dbReference type="Pfam" id="PF13411">
    <property type="entry name" value="MerR_1"/>
    <property type="match status" value="1"/>
</dbReference>
<sequence length="218" mass="23391">MAKAPDAFRTISEVAESLDTPAHVLRFWESKFTQVKPVKRAGGRRYYRPDDVALLGGIKVLLHDQGLTIKGAQKVLRDSGLKAVMDMAEAEPARDADVTDDGDIIDIVANIMPEPMPVQTPPIADSPAMELLGRSDVTPPDNIVSLQSAIPPHVLPAAPVQVTPTLDLPAMPAPRAACASRVLHDLACLDRTALAHRAAKLEPVVARLAQLHSRMTTG</sequence>
<feature type="domain" description="HTH merR-type" evidence="1">
    <location>
        <begin position="10"/>
        <end position="78"/>
    </location>
</feature>
<dbReference type="RefSeq" id="WP_090187675.1">
    <property type="nucleotide sequence ID" value="NZ_FOTF01000006.1"/>
</dbReference>
<dbReference type="GO" id="GO:0003677">
    <property type="term" value="F:DNA binding"/>
    <property type="evidence" value="ECO:0007669"/>
    <property type="project" value="InterPro"/>
</dbReference>
<evidence type="ECO:0000259" key="1">
    <source>
        <dbReference type="PROSITE" id="PS50937"/>
    </source>
</evidence>